<dbReference type="KEGG" id="moy:CVS54_00656"/>
<dbReference type="Proteomes" id="UP000274841">
    <property type="component" value="Chromosome"/>
</dbReference>
<dbReference type="RefSeq" id="WP_231589635.1">
    <property type="nucleotide sequence ID" value="NZ_CP031422.1"/>
</dbReference>
<reference evidence="2 3" key="1">
    <citation type="submission" date="2018-08" db="EMBL/GenBank/DDBJ databases">
        <title>Microbacterium oxydans strain HG3.</title>
        <authorList>
            <person name="ORTET P."/>
        </authorList>
    </citation>
    <scope>NUCLEOTIDE SEQUENCE [LARGE SCALE GENOMIC DNA]</scope>
    <source>
        <strain evidence="2 3">HG3</strain>
    </source>
</reference>
<dbReference type="SUPFAM" id="SSF53850">
    <property type="entry name" value="Periplasmic binding protein-like II"/>
    <property type="match status" value="1"/>
</dbReference>
<name>A0A3S9WH08_9MICO</name>
<dbReference type="Gene3D" id="3.40.190.10">
    <property type="entry name" value="Periplasmic binding protein-like II"/>
    <property type="match status" value="1"/>
</dbReference>
<dbReference type="EMBL" id="CP031422">
    <property type="protein sequence ID" value="AZS39354.1"/>
    <property type="molecule type" value="Genomic_DNA"/>
</dbReference>
<keyword evidence="1" id="KW-0732">Signal</keyword>
<dbReference type="PROSITE" id="PS51257">
    <property type="entry name" value="PROKAR_LIPOPROTEIN"/>
    <property type="match status" value="1"/>
</dbReference>
<dbReference type="AlphaFoldDB" id="A0A3S9WH08"/>
<proteinExistence type="predicted"/>
<sequence>MNRPSSRRERFQPRAASILGALLLATSLSGCGVTVPADPDGTLSTVSGGELRVGTAPDGDLVHVDGGAPSGSIVDLVDEFASSIDAETDWTVASEETLVSMLEDGELDLIAGGITSDTPWVDKAGVSRGYTQIQGANGREIVMLVPLGENAFLTKLETFLDEEVGG</sequence>
<organism evidence="2 3">
    <name type="scientific">Microbacterium oxydans</name>
    <dbReference type="NCBI Taxonomy" id="82380"/>
    <lineage>
        <taxon>Bacteria</taxon>
        <taxon>Bacillati</taxon>
        <taxon>Actinomycetota</taxon>
        <taxon>Actinomycetes</taxon>
        <taxon>Micrococcales</taxon>
        <taxon>Microbacteriaceae</taxon>
        <taxon>Microbacterium</taxon>
    </lineage>
</organism>
<gene>
    <name evidence="2" type="primary">mltF</name>
    <name evidence="2" type="ORF">CVS54_00656</name>
</gene>
<feature type="signal peptide" evidence="1">
    <location>
        <begin position="1"/>
        <end position="32"/>
    </location>
</feature>
<accession>A0A3S9WH08</accession>
<feature type="chain" id="PRO_5038720489" evidence="1">
    <location>
        <begin position="33"/>
        <end position="166"/>
    </location>
</feature>
<evidence type="ECO:0000313" key="2">
    <source>
        <dbReference type="EMBL" id="AZS39354.1"/>
    </source>
</evidence>
<protein>
    <submittedName>
        <fullName evidence="2">Membrane-bound lytic murein transglycosylase F</fullName>
    </submittedName>
</protein>
<evidence type="ECO:0000313" key="3">
    <source>
        <dbReference type="Proteomes" id="UP000274841"/>
    </source>
</evidence>
<evidence type="ECO:0000256" key="1">
    <source>
        <dbReference type="SAM" id="SignalP"/>
    </source>
</evidence>